<dbReference type="NCBIfam" id="TIGR02532">
    <property type="entry name" value="IV_pilin_GFxxxE"/>
    <property type="match status" value="1"/>
</dbReference>
<dbReference type="Pfam" id="PF07963">
    <property type="entry name" value="N_methyl"/>
    <property type="match status" value="1"/>
</dbReference>
<dbReference type="InterPro" id="IPR031982">
    <property type="entry name" value="PilE-like"/>
</dbReference>
<comment type="caution">
    <text evidence="7">The sequence shown here is derived from an EMBL/GenBank/DDBJ whole genome shotgun (WGS) entry which is preliminary data.</text>
</comment>
<evidence type="ECO:0000256" key="5">
    <source>
        <dbReference type="ARBA" id="ARBA00023136"/>
    </source>
</evidence>
<keyword evidence="2" id="KW-0488">Methylation</keyword>
<keyword evidence="5 6" id="KW-0472">Membrane</keyword>
<sequence>MKKQRGFTLIEVMIVVVIVGILASIAYPSYRNYVLRANRAEGAAHILRVLQAQERHHSQNMTYTTTLSDLGINPGSETGRYTITATGLAACGGQTIAQCVTVTATAATADPVCNTMSMDSRGAKNPTACW</sequence>
<reference evidence="7 8" key="1">
    <citation type="submission" date="2019-03" db="EMBL/GenBank/DDBJ databases">
        <title>Genomic Encyclopedia of Type Strains, Phase IV (KMG-IV): sequencing the most valuable type-strain genomes for metagenomic binning, comparative biology and taxonomic classification.</title>
        <authorList>
            <person name="Goeker M."/>
        </authorList>
    </citation>
    <scope>NUCLEOTIDE SEQUENCE [LARGE SCALE GENOMIC DNA]</scope>
    <source>
        <strain evidence="7 8">DSM 28679</strain>
    </source>
</reference>
<comment type="subcellular location">
    <subcellularLocation>
        <location evidence="1">Membrane</location>
        <topology evidence="1">Single-pass membrane protein</topology>
    </subcellularLocation>
</comment>
<dbReference type="Gene3D" id="3.30.700.10">
    <property type="entry name" value="Glycoprotein, Type 4 Pilin"/>
    <property type="match status" value="1"/>
</dbReference>
<dbReference type="Proteomes" id="UP000294575">
    <property type="component" value="Unassembled WGS sequence"/>
</dbReference>
<dbReference type="SUPFAM" id="SSF54523">
    <property type="entry name" value="Pili subunits"/>
    <property type="match status" value="1"/>
</dbReference>
<evidence type="ECO:0000256" key="2">
    <source>
        <dbReference type="ARBA" id="ARBA00022481"/>
    </source>
</evidence>
<keyword evidence="3 6" id="KW-0812">Transmembrane</keyword>
<evidence type="ECO:0000256" key="6">
    <source>
        <dbReference type="SAM" id="Phobius"/>
    </source>
</evidence>
<dbReference type="GO" id="GO:0015628">
    <property type="term" value="P:protein secretion by the type II secretion system"/>
    <property type="evidence" value="ECO:0007669"/>
    <property type="project" value="InterPro"/>
</dbReference>
<dbReference type="InterPro" id="IPR002416">
    <property type="entry name" value="T2SS_protein-GspH"/>
</dbReference>
<dbReference type="GO" id="GO:0043683">
    <property type="term" value="P:type IV pilus assembly"/>
    <property type="evidence" value="ECO:0007669"/>
    <property type="project" value="InterPro"/>
</dbReference>
<dbReference type="RefSeq" id="WP_101497398.1">
    <property type="nucleotide sequence ID" value="NZ_LNJZ01000009.1"/>
</dbReference>
<dbReference type="EMBL" id="SNYK01000002">
    <property type="protein sequence ID" value="TDQ39473.1"/>
    <property type="molecule type" value="Genomic_DNA"/>
</dbReference>
<dbReference type="PANTHER" id="PTHR30093:SF47">
    <property type="entry name" value="TYPE IV PILUS NON-CORE MINOR PILIN PILE"/>
    <property type="match status" value="1"/>
</dbReference>
<gene>
    <name evidence="7" type="ORF">DFQ45_102167</name>
</gene>
<proteinExistence type="predicted"/>
<evidence type="ECO:0000256" key="4">
    <source>
        <dbReference type="ARBA" id="ARBA00022989"/>
    </source>
</evidence>
<dbReference type="InterPro" id="IPR012902">
    <property type="entry name" value="N_methyl_site"/>
</dbReference>
<dbReference type="PRINTS" id="PR00885">
    <property type="entry name" value="BCTERIALGSPH"/>
</dbReference>
<protein>
    <submittedName>
        <fullName evidence="7">Type IV pilus assembly protein PilE</fullName>
    </submittedName>
</protein>
<evidence type="ECO:0000256" key="3">
    <source>
        <dbReference type="ARBA" id="ARBA00022692"/>
    </source>
</evidence>
<accession>A0A4R6U3W7</accession>
<dbReference type="PANTHER" id="PTHR30093">
    <property type="entry name" value="GENERAL SECRETION PATHWAY PROTEIN G"/>
    <property type="match status" value="1"/>
</dbReference>
<keyword evidence="8" id="KW-1185">Reference proteome</keyword>
<evidence type="ECO:0000313" key="8">
    <source>
        <dbReference type="Proteomes" id="UP000294575"/>
    </source>
</evidence>
<organism evidence="7 8">
    <name type="scientific">Thiopseudomonas denitrificans</name>
    <dbReference type="NCBI Taxonomy" id="1501432"/>
    <lineage>
        <taxon>Bacteria</taxon>
        <taxon>Pseudomonadati</taxon>
        <taxon>Pseudomonadota</taxon>
        <taxon>Gammaproteobacteria</taxon>
        <taxon>Pseudomonadales</taxon>
        <taxon>Pseudomonadaceae</taxon>
        <taxon>Thiopseudomonas</taxon>
    </lineage>
</organism>
<dbReference type="AlphaFoldDB" id="A0A4R6U3W7"/>
<dbReference type="InterPro" id="IPR045584">
    <property type="entry name" value="Pilin-like"/>
</dbReference>
<name>A0A4R6U3W7_9GAMM</name>
<dbReference type="GO" id="GO:0016020">
    <property type="term" value="C:membrane"/>
    <property type="evidence" value="ECO:0007669"/>
    <property type="project" value="UniProtKB-SubCell"/>
</dbReference>
<feature type="transmembrane region" description="Helical" evidence="6">
    <location>
        <begin position="7"/>
        <end position="27"/>
    </location>
</feature>
<keyword evidence="4 6" id="KW-1133">Transmembrane helix</keyword>
<dbReference type="OrthoDB" id="5296638at2"/>
<dbReference type="Pfam" id="PF16732">
    <property type="entry name" value="ComP_DUS"/>
    <property type="match status" value="1"/>
</dbReference>
<dbReference type="GO" id="GO:0015627">
    <property type="term" value="C:type II protein secretion system complex"/>
    <property type="evidence" value="ECO:0007669"/>
    <property type="project" value="InterPro"/>
</dbReference>
<dbReference type="PROSITE" id="PS00409">
    <property type="entry name" value="PROKAR_NTER_METHYL"/>
    <property type="match status" value="1"/>
</dbReference>
<evidence type="ECO:0000313" key="7">
    <source>
        <dbReference type="EMBL" id="TDQ39473.1"/>
    </source>
</evidence>
<evidence type="ECO:0000256" key="1">
    <source>
        <dbReference type="ARBA" id="ARBA00004167"/>
    </source>
</evidence>